<protein>
    <submittedName>
        <fullName evidence="1">Uncharacterized protein</fullName>
    </submittedName>
</protein>
<dbReference type="Proteomes" id="UP000464754">
    <property type="component" value="Chromosome"/>
</dbReference>
<dbReference type="KEGG" id="aarg:Aargi30884_29450"/>
<keyword evidence="2" id="KW-1185">Reference proteome</keyword>
<name>A0A6N4TPU3_9FIRM</name>
<accession>A0A6N4TPU3</accession>
<organism evidence="1 2">
    <name type="scientific">Amedibacterium intestinale</name>
    <dbReference type="NCBI Taxonomy" id="2583452"/>
    <lineage>
        <taxon>Bacteria</taxon>
        <taxon>Bacillati</taxon>
        <taxon>Bacillota</taxon>
        <taxon>Erysipelotrichia</taxon>
        <taxon>Erysipelotrichales</taxon>
        <taxon>Erysipelotrichaceae</taxon>
        <taxon>Amedibacterium</taxon>
    </lineage>
</organism>
<gene>
    <name evidence="1" type="ORF">Aargi30884_29450</name>
</gene>
<reference evidence="2" key="1">
    <citation type="submission" date="2019-05" db="EMBL/GenBank/DDBJ databases">
        <title>Complete genome sequencing of Absiella argi strain JCM 30884.</title>
        <authorList>
            <person name="Sakamoto M."/>
            <person name="Murakami T."/>
            <person name="Mori H."/>
        </authorList>
    </citation>
    <scope>NUCLEOTIDE SEQUENCE [LARGE SCALE GENOMIC DNA]</scope>
    <source>
        <strain evidence="2">JCM 30884</strain>
    </source>
</reference>
<proteinExistence type="predicted"/>
<evidence type="ECO:0000313" key="1">
    <source>
        <dbReference type="EMBL" id="BBK24042.1"/>
    </source>
</evidence>
<dbReference type="RefSeq" id="WP_232057295.1">
    <property type="nucleotide sequence ID" value="NZ_AP019695.1"/>
</dbReference>
<dbReference type="AlphaFoldDB" id="A0A6N4TPU3"/>
<sequence>MSTTELILNMLAETATKDIANTSNPQGLEENKKVAKRGGNVAKVARETLEKETGEPVITSKNAIDFGKLIGDVAKEIPNDKDDDKEE</sequence>
<evidence type="ECO:0000313" key="2">
    <source>
        <dbReference type="Proteomes" id="UP000464754"/>
    </source>
</evidence>
<dbReference type="EMBL" id="AP019695">
    <property type="protein sequence ID" value="BBK24042.1"/>
    <property type="molecule type" value="Genomic_DNA"/>
</dbReference>